<accession>A0A0N5CP54</accession>
<dbReference type="Proteomes" id="UP000276776">
    <property type="component" value="Unassembled WGS sequence"/>
</dbReference>
<protein>
    <submittedName>
        <fullName evidence="6">Transcription termination factor 2</fullName>
    </submittedName>
</protein>
<keyword evidence="3" id="KW-0472">Membrane</keyword>
<feature type="compositionally biased region" description="Basic and acidic residues" evidence="2">
    <location>
        <begin position="713"/>
        <end position="722"/>
    </location>
</feature>
<proteinExistence type="predicted"/>
<dbReference type="STRING" id="103827.A0A0N5CP54"/>
<organism evidence="6">
    <name type="scientific">Thelazia callipaeda</name>
    <name type="common">Oriental eyeworm</name>
    <name type="synonym">Parasitic nematode</name>
    <dbReference type="NCBI Taxonomy" id="103827"/>
    <lineage>
        <taxon>Eukaryota</taxon>
        <taxon>Metazoa</taxon>
        <taxon>Ecdysozoa</taxon>
        <taxon>Nematoda</taxon>
        <taxon>Chromadorea</taxon>
        <taxon>Rhabditida</taxon>
        <taxon>Spirurina</taxon>
        <taxon>Spiruromorpha</taxon>
        <taxon>Thelazioidea</taxon>
        <taxon>Thelaziidae</taxon>
        <taxon>Thelazia</taxon>
    </lineage>
</organism>
<evidence type="ECO:0000256" key="2">
    <source>
        <dbReference type="SAM" id="MobiDB-lite"/>
    </source>
</evidence>
<dbReference type="WBParaSite" id="TCLT_0000198601-mRNA-1">
    <property type="protein sequence ID" value="TCLT_0000198601-mRNA-1"/>
    <property type="gene ID" value="TCLT_0000198601"/>
</dbReference>
<keyword evidence="1" id="KW-0175">Coiled coil</keyword>
<dbReference type="AlphaFoldDB" id="A0A0N5CP54"/>
<feature type="transmembrane region" description="Helical" evidence="3">
    <location>
        <begin position="641"/>
        <end position="663"/>
    </location>
</feature>
<feature type="region of interest" description="Disordered" evidence="2">
    <location>
        <begin position="367"/>
        <end position="386"/>
    </location>
</feature>
<feature type="coiled-coil region" evidence="1">
    <location>
        <begin position="304"/>
        <end position="331"/>
    </location>
</feature>
<dbReference type="OrthoDB" id="5878013at2759"/>
<name>A0A0N5CP54_THECL</name>
<evidence type="ECO:0000256" key="3">
    <source>
        <dbReference type="SAM" id="Phobius"/>
    </source>
</evidence>
<feature type="compositionally biased region" description="Acidic residues" evidence="2">
    <location>
        <begin position="489"/>
        <end position="500"/>
    </location>
</feature>
<evidence type="ECO:0000313" key="6">
    <source>
        <dbReference type="WBParaSite" id="TCLT_0000198601-mRNA-1"/>
    </source>
</evidence>
<evidence type="ECO:0000313" key="5">
    <source>
        <dbReference type="Proteomes" id="UP000276776"/>
    </source>
</evidence>
<evidence type="ECO:0000256" key="1">
    <source>
        <dbReference type="SAM" id="Coils"/>
    </source>
</evidence>
<gene>
    <name evidence="4" type="ORF">TCLT_LOCUS1987</name>
</gene>
<keyword evidence="3" id="KW-1133">Transmembrane helix</keyword>
<dbReference type="EMBL" id="UYYF01000328">
    <property type="protein sequence ID" value="VDM97711.1"/>
    <property type="molecule type" value="Genomic_DNA"/>
</dbReference>
<feature type="region of interest" description="Disordered" evidence="2">
    <location>
        <begin position="713"/>
        <end position="740"/>
    </location>
</feature>
<reference evidence="4 5" key="2">
    <citation type="submission" date="2018-11" db="EMBL/GenBank/DDBJ databases">
        <authorList>
            <consortium name="Pathogen Informatics"/>
        </authorList>
    </citation>
    <scope>NUCLEOTIDE SEQUENCE [LARGE SCALE GENOMIC DNA]</scope>
</reference>
<dbReference type="OMA" id="PNHYGSI"/>
<keyword evidence="3" id="KW-0812">Transmembrane</keyword>
<evidence type="ECO:0000313" key="4">
    <source>
        <dbReference type="EMBL" id="VDM97711.1"/>
    </source>
</evidence>
<sequence length="765" mass="86893">MNEKAVEDTRRCYDETVEDRSKNPMGLRTIINTSAEPMDSGQMHGMKHDCDNEDTDVGSDHITASLLLNRSMSSPEVKDNAISQNANTDVMQLADTQEDVPSDPFVFSVHQLEGNKVRTTNGMSPSLAAQQLLIERPCDSSVCPHDPEPSTSKEDLLSKNIDNKEKNSMSDSTNGKCNLNLNNLGNSDRKIENDLRRIAEPDEDKEYQLSVRVPYENSTEYMGKTALCQEISPDIHKQEVSETDIRSERRREIIGTAPLSPNHYGSILVSAVPPSFQINKRSEVPGSCKTVSETNARRMIIAPERKFSVDLKELQQKKRKIEEEQLSSSNLNVSSLSSRAVEDQLQVPNEQVLNRALDLLRKPVQDNVNEPKNVPKRNYSKKVGSNMIGENKDSLCRKVLQEKIGKLRDKNGLALSVPHLERAHLSQLVNLLQRFKTHLATENFISKDISSHVFSDSTTMSVAKPQVAKNTRAEKSERQLIKYILDADATESENSDEETEGQLPSTSSAYLPHKNVSSDAYYSERVRLGALDATALCMEEDCEEKMITIYRQLDHIKNQKKSLHTWSVNDGCARCMPFDGSRRRILKRRRLDEAEGKNCMRNEISTTLDTVGRLQAYATVDDRHVTLGKFINIFSVYFKKAAFRCSILIIVHIAVIIFVEIPVERRAETYCRRKSTRPAIHLHKSFNRSPWTTYLEDRKVAVKEAVIVDDRQARRKREKSESEESYDDDEDYRPSSTFSRRDSCFSICSHYNIEDRFSEFVSGLP</sequence>
<keyword evidence="5" id="KW-1185">Reference proteome</keyword>
<feature type="region of interest" description="Disordered" evidence="2">
    <location>
        <begin position="489"/>
        <end position="510"/>
    </location>
</feature>
<reference evidence="6" key="1">
    <citation type="submission" date="2017-02" db="UniProtKB">
        <authorList>
            <consortium name="WormBaseParasite"/>
        </authorList>
    </citation>
    <scope>IDENTIFICATION</scope>
</reference>